<evidence type="ECO:0000313" key="3">
    <source>
        <dbReference type="EMBL" id="OIQ94708.1"/>
    </source>
</evidence>
<protein>
    <recommendedName>
        <fullName evidence="4">DUF4191 domain-containing protein</fullName>
    </recommendedName>
</protein>
<feature type="region of interest" description="Disordered" evidence="1">
    <location>
        <begin position="229"/>
        <end position="249"/>
    </location>
</feature>
<dbReference type="EMBL" id="MLJW01000181">
    <property type="protein sequence ID" value="OIQ94708.1"/>
    <property type="molecule type" value="Genomic_DNA"/>
</dbReference>
<feature type="transmembrane region" description="Helical" evidence="2">
    <location>
        <begin position="74"/>
        <end position="94"/>
    </location>
</feature>
<organism evidence="3">
    <name type="scientific">mine drainage metagenome</name>
    <dbReference type="NCBI Taxonomy" id="410659"/>
    <lineage>
        <taxon>unclassified sequences</taxon>
        <taxon>metagenomes</taxon>
        <taxon>ecological metagenomes</taxon>
    </lineage>
</organism>
<evidence type="ECO:0008006" key="4">
    <source>
        <dbReference type="Google" id="ProtNLM"/>
    </source>
</evidence>
<dbReference type="InterPro" id="IPR025445">
    <property type="entry name" value="DUF4191"/>
</dbReference>
<evidence type="ECO:0000256" key="2">
    <source>
        <dbReference type="SAM" id="Phobius"/>
    </source>
</evidence>
<reference evidence="3" key="1">
    <citation type="submission" date="2016-10" db="EMBL/GenBank/DDBJ databases">
        <title>Sequence of Gallionella enrichment culture.</title>
        <authorList>
            <person name="Poehlein A."/>
            <person name="Muehling M."/>
            <person name="Daniel R."/>
        </authorList>
    </citation>
    <scope>NUCLEOTIDE SEQUENCE</scope>
</reference>
<keyword evidence="2" id="KW-1133">Transmembrane helix</keyword>
<keyword evidence="2" id="KW-0812">Transmembrane</keyword>
<feature type="transmembrane region" description="Helical" evidence="2">
    <location>
        <begin position="49"/>
        <end position="68"/>
    </location>
</feature>
<feature type="region of interest" description="Disordered" evidence="1">
    <location>
        <begin position="1"/>
        <end position="26"/>
    </location>
</feature>
<sequence>MAEGHPRLDSPTMARKNSDASVGTPTSKSRWYRQLWLAYRMTREVDPAVLWWMLTALVGTLVVFLVIGVVAKSLVFWLIMGLPFGLLGATIILARRAEKAAYSRLEGQPGASLAALGTIRRGWEFGDEPVAVDPRTKDLVFRGVGRPGIVLIGEGPAGRVDKLLESERKRTTRVLPTVPIVVLQVGNGAGQVELRSLPRTVQKLKPALTKQEVAEVSKRMRALGATRLPVPKGVDPMRARPDRKGMRGR</sequence>
<proteinExistence type="predicted"/>
<dbReference type="AlphaFoldDB" id="A0A1J5RRJ2"/>
<comment type="caution">
    <text evidence="3">The sequence shown here is derived from an EMBL/GenBank/DDBJ whole genome shotgun (WGS) entry which is preliminary data.</text>
</comment>
<feature type="compositionally biased region" description="Basic and acidic residues" evidence="1">
    <location>
        <begin position="235"/>
        <end position="249"/>
    </location>
</feature>
<dbReference type="Pfam" id="PF13829">
    <property type="entry name" value="DUF4191"/>
    <property type="match status" value="1"/>
</dbReference>
<keyword evidence="2" id="KW-0472">Membrane</keyword>
<accession>A0A1J5RRJ2</accession>
<name>A0A1J5RRJ2_9ZZZZ</name>
<gene>
    <name evidence="3" type="ORF">GALL_233660</name>
</gene>
<evidence type="ECO:0000256" key="1">
    <source>
        <dbReference type="SAM" id="MobiDB-lite"/>
    </source>
</evidence>